<evidence type="ECO:0000313" key="1">
    <source>
        <dbReference type="EMBL" id="CAB4214913.1"/>
    </source>
</evidence>
<accession>A0A6J5SKE3</accession>
<evidence type="ECO:0000313" key="2">
    <source>
        <dbReference type="EMBL" id="CAB4219675.1"/>
    </source>
</evidence>
<protein>
    <submittedName>
        <fullName evidence="1">Uncharacterized protein</fullName>
    </submittedName>
</protein>
<name>A0A6J5SKE3_9CAUD</name>
<dbReference type="EMBL" id="LR797420">
    <property type="protein sequence ID" value="CAB4214913.1"/>
    <property type="molecule type" value="Genomic_DNA"/>
</dbReference>
<proteinExistence type="predicted"/>
<gene>
    <name evidence="1" type="ORF">UFOVP1467_9</name>
    <name evidence="2" type="ORF">UFOVP1616_56</name>
</gene>
<reference evidence="1" key="1">
    <citation type="submission" date="2020-05" db="EMBL/GenBank/DDBJ databases">
        <authorList>
            <person name="Chiriac C."/>
            <person name="Salcher M."/>
            <person name="Ghai R."/>
            <person name="Kavagutti S V."/>
        </authorList>
    </citation>
    <scope>NUCLEOTIDE SEQUENCE</scope>
</reference>
<sequence length="240" mass="24412">MAGAGYRLFSTGEIPTQTDWRTYLMEQTVMVFASAAARTTALSGVLAEGMVSYLADTNSIEVYTGAAWTALLTDIAPTTSIVFEGATPDGFETMLSVVDPTADRTITLPDASGTVPLEGVALAAGGVVGTAANPGYMGIPQNAATTGAYTITAADNGKNIHSTASRTITFDSNANLALPKGFACTFTAGVGVTVTIAITTDTMYLSPAGTTGSRTLAAYGMATALKTDTTKIMISGSGLT</sequence>
<dbReference type="EMBL" id="LR797480">
    <property type="protein sequence ID" value="CAB4219675.1"/>
    <property type="molecule type" value="Genomic_DNA"/>
</dbReference>
<organism evidence="1">
    <name type="scientific">uncultured Caudovirales phage</name>
    <dbReference type="NCBI Taxonomy" id="2100421"/>
    <lineage>
        <taxon>Viruses</taxon>
        <taxon>Duplodnaviria</taxon>
        <taxon>Heunggongvirae</taxon>
        <taxon>Uroviricota</taxon>
        <taxon>Caudoviricetes</taxon>
        <taxon>Peduoviridae</taxon>
        <taxon>Maltschvirus</taxon>
        <taxon>Maltschvirus maltsch</taxon>
    </lineage>
</organism>